<comment type="function">
    <text evidence="7">Component of the Mediator complex, a coactivator involved in the regulated transcription of nearly all RNA polymerase II-dependent genes. Mediator functions as a bridge to convey information from gene-specific regulatory proteins to the basal RNA polymerase II transcription machinery. Mediator is recruited to promoters by direct interactions with regulatory proteins and serves as a scaffold for the assembly of a functional preinitiation complex with RNA polymerase II and the general transcription factors.</text>
</comment>
<dbReference type="GO" id="GO:0045944">
    <property type="term" value="P:positive regulation of transcription by RNA polymerase II"/>
    <property type="evidence" value="ECO:0007669"/>
    <property type="project" value="UniProtKB-ARBA"/>
</dbReference>
<dbReference type="GO" id="GO:0003712">
    <property type="term" value="F:transcription coregulator activity"/>
    <property type="evidence" value="ECO:0007669"/>
    <property type="project" value="InterPro"/>
</dbReference>
<keyword evidence="10" id="KW-1185">Reference proteome</keyword>
<comment type="subcellular location">
    <subcellularLocation>
        <location evidence="1 7">Nucleus</location>
    </subcellularLocation>
</comment>
<dbReference type="PANTHER" id="PTHR12881">
    <property type="entry name" value="MEDIATOR OF RNA POLYMERASE II TRANSCRIPTION SUBUNIT 1"/>
    <property type="match status" value="1"/>
</dbReference>
<evidence type="ECO:0000256" key="1">
    <source>
        <dbReference type="ARBA" id="ARBA00004123"/>
    </source>
</evidence>
<feature type="domain" description="Mediator complex subunit Med1" evidence="8">
    <location>
        <begin position="128"/>
        <end position="519"/>
    </location>
</feature>
<accession>A0A068RT73</accession>
<evidence type="ECO:0000256" key="2">
    <source>
        <dbReference type="ARBA" id="ARBA00006210"/>
    </source>
</evidence>
<dbReference type="GO" id="GO:0016592">
    <property type="term" value="C:mediator complex"/>
    <property type="evidence" value="ECO:0007669"/>
    <property type="project" value="InterPro"/>
</dbReference>
<evidence type="ECO:0000256" key="6">
    <source>
        <dbReference type="ARBA" id="ARBA00023242"/>
    </source>
</evidence>
<dbReference type="STRING" id="1263082.A0A068RT73"/>
<dbReference type="InterPro" id="IPR051999">
    <property type="entry name" value="Mediator_complex_subunit_1"/>
</dbReference>
<evidence type="ECO:0000256" key="5">
    <source>
        <dbReference type="ARBA" id="ARBA00023163"/>
    </source>
</evidence>
<dbReference type="VEuPathDB" id="FungiDB:LCOR_04734.1"/>
<evidence type="ECO:0000256" key="7">
    <source>
        <dbReference type="RuleBase" id="RU364059"/>
    </source>
</evidence>
<name>A0A068RT73_9FUNG</name>
<evidence type="ECO:0000256" key="3">
    <source>
        <dbReference type="ARBA" id="ARBA00023015"/>
    </source>
</evidence>
<dbReference type="EMBL" id="CBTN010000017">
    <property type="protein sequence ID" value="CDH53378.1"/>
    <property type="molecule type" value="Genomic_DNA"/>
</dbReference>
<reference evidence="9" key="1">
    <citation type="submission" date="2013-08" db="EMBL/GenBank/DDBJ databases">
        <title>Gene expansion shapes genome architecture in the human pathogen Lichtheimia corymbifera: an evolutionary genomics analysis in the ancient terrestrial Mucorales (Mucoromycotina).</title>
        <authorList>
            <person name="Schwartze V.U."/>
            <person name="Winter S."/>
            <person name="Shelest E."/>
            <person name="Marcet-Houben M."/>
            <person name="Horn F."/>
            <person name="Wehner S."/>
            <person name="Hoffmann K."/>
            <person name="Riege K."/>
            <person name="Sammeth M."/>
            <person name="Nowrousian M."/>
            <person name="Valiante V."/>
            <person name="Linde J."/>
            <person name="Jacobsen I.D."/>
            <person name="Marz M."/>
            <person name="Brakhage A.A."/>
            <person name="Gabaldon T."/>
            <person name="Bocker S."/>
            <person name="Voigt K."/>
        </authorList>
    </citation>
    <scope>NUCLEOTIDE SEQUENCE [LARGE SCALE GENOMIC DNA]</scope>
    <source>
        <strain evidence="9">FSU 9682</strain>
    </source>
</reference>
<organism evidence="9 10">
    <name type="scientific">Lichtheimia corymbifera JMRC:FSU:9682</name>
    <dbReference type="NCBI Taxonomy" id="1263082"/>
    <lineage>
        <taxon>Eukaryota</taxon>
        <taxon>Fungi</taxon>
        <taxon>Fungi incertae sedis</taxon>
        <taxon>Mucoromycota</taxon>
        <taxon>Mucoromycotina</taxon>
        <taxon>Mucoromycetes</taxon>
        <taxon>Mucorales</taxon>
        <taxon>Lichtheimiaceae</taxon>
        <taxon>Lichtheimia</taxon>
    </lineage>
</organism>
<keyword evidence="6 7" id="KW-0539">Nucleus</keyword>
<dbReference type="PANTHER" id="PTHR12881:SF10">
    <property type="entry name" value="MEDIATOR OF RNA POLYMERASE II TRANSCRIPTION SUBUNIT 1"/>
    <property type="match status" value="1"/>
</dbReference>
<comment type="similarity">
    <text evidence="2 7">Belongs to the Mediator complex subunit 1 family.</text>
</comment>
<keyword evidence="3 7" id="KW-0805">Transcription regulation</keyword>
<evidence type="ECO:0000259" key="8">
    <source>
        <dbReference type="Pfam" id="PF10744"/>
    </source>
</evidence>
<evidence type="ECO:0000256" key="4">
    <source>
        <dbReference type="ARBA" id="ARBA00023159"/>
    </source>
</evidence>
<dbReference type="InterPro" id="IPR019680">
    <property type="entry name" value="Mediator_Med1"/>
</dbReference>
<dbReference type="AlphaFoldDB" id="A0A068RT73"/>
<comment type="caution">
    <text evidence="9">The sequence shown here is derived from an EMBL/GenBank/DDBJ whole genome shotgun (WGS) entry which is preliminary data.</text>
</comment>
<keyword evidence="5 7" id="KW-0804">Transcription</keyword>
<gene>
    <name evidence="9" type="ORF">LCOR_04734.1</name>
</gene>
<evidence type="ECO:0000313" key="10">
    <source>
        <dbReference type="Proteomes" id="UP000027586"/>
    </source>
</evidence>
<protein>
    <recommendedName>
        <fullName evidence="7">Mediator of RNA polymerase II transcription subunit 1</fullName>
    </recommendedName>
    <alternativeName>
        <fullName evidence="7">Mediator complex subunit 1</fullName>
    </alternativeName>
</protein>
<keyword evidence="4 7" id="KW-0010">Activator</keyword>
<sequence length="684" mass="77431">MQSTQETKNSISSSVYGIQQLFRDFEKQCHILTTPATEEIHALGPVNIDHARQEFMQHINAIRSICSQFETEVLGDVVKMGAGAEPAFRKHLTHLKEQAQLESTVMRVKDILESTKETVEQAMNDRETSKSKVQTRKLEKLAQSLGLMVFVDTTQKNDAGQPITTITLGGTVIVVDIDIDEGGSILKCKVTYVSEVIQSDQDDRVDQMLAENLQSQDYDRFKRNLGALALLDQLNVKYAPTDFFLIMRAMMADMKSIFDQEMLVASNDMASVLMEGHGIPNQHFDYPGLSISYWMCKELVLGNDWSEVHGYITESKNHPSFSHASKLLISFEDSQKLNSFIPPTRNKYLLEYDESQDAVKEGENGEHLDVVLEPNWPALMQPMRFVKMLPSYPNVKPVPIRFVAKLDPPVPAANVIVRKLMVASGIADDASVHTSQDPPAVTSSLENMLVDDNAPLDTTTTWTSTFENSTDQVYRWMGSSLTPGKLVRRVTFNHPSQIYTILLHLRQQQMFNTLFQSIFHDKAIKSNREKKHTLSLDEILQESKSDDKLHIEVASIDAPSIIHLTISLPPSPQSKHLVLLSLSIEIPKSTPARPVIRLYPPSTSEHERVHHLAWNSDIFDQDKMTRVIQTGYSIPLLVRWLWNRIQQQPDVDYTIEISRLGLRRSRNEDGISAYPSKHVKMEGQ</sequence>
<evidence type="ECO:0000313" key="9">
    <source>
        <dbReference type="EMBL" id="CDH53378.1"/>
    </source>
</evidence>
<proteinExistence type="inferred from homology"/>
<dbReference type="Proteomes" id="UP000027586">
    <property type="component" value="Unassembled WGS sequence"/>
</dbReference>
<dbReference type="OrthoDB" id="2281547at2759"/>
<dbReference type="Pfam" id="PF10744">
    <property type="entry name" value="Med1"/>
    <property type="match status" value="1"/>
</dbReference>